<feature type="non-terminal residue" evidence="2">
    <location>
        <position position="1"/>
    </location>
</feature>
<dbReference type="EMBL" id="CAXIEN010000108">
    <property type="protein sequence ID" value="CAL1278048.1"/>
    <property type="molecule type" value="Genomic_DNA"/>
</dbReference>
<dbReference type="Proteomes" id="UP001497382">
    <property type="component" value="Unassembled WGS sequence"/>
</dbReference>
<evidence type="ECO:0000313" key="3">
    <source>
        <dbReference type="Proteomes" id="UP001497382"/>
    </source>
</evidence>
<gene>
    <name evidence="2" type="ORF">LARSCL_LOCUS9559</name>
</gene>
<feature type="transmembrane region" description="Helical" evidence="1">
    <location>
        <begin position="15"/>
        <end position="31"/>
    </location>
</feature>
<sequence>EWQQCEIKRILDVKFVWLCFILTNLFIKIWTKQADFVSLKQKRNCGKIRNEAFR</sequence>
<keyword evidence="3" id="KW-1185">Reference proteome</keyword>
<dbReference type="AlphaFoldDB" id="A0AAV2A244"/>
<proteinExistence type="predicted"/>
<comment type="caution">
    <text evidence="2">The sequence shown here is derived from an EMBL/GenBank/DDBJ whole genome shotgun (WGS) entry which is preliminary data.</text>
</comment>
<organism evidence="2 3">
    <name type="scientific">Larinioides sclopetarius</name>
    <dbReference type="NCBI Taxonomy" id="280406"/>
    <lineage>
        <taxon>Eukaryota</taxon>
        <taxon>Metazoa</taxon>
        <taxon>Ecdysozoa</taxon>
        <taxon>Arthropoda</taxon>
        <taxon>Chelicerata</taxon>
        <taxon>Arachnida</taxon>
        <taxon>Araneae</taxon>
        <taxon>Araneomorphae</taxon>
        <taxon>Entelegynae</taxon>
        <taxon>Araneoidea</taxon>
        <taxon>Araneidae</taxon>
        <taxon>Larinioides</taxon>
    </lineage>
</organism>
<keyword evidence="1" id="KW-1133">Transmembrane helix</keyword>
<name>A0AAV2A244_9ARAC</name>
<keyword evidence="1" id="KW-0472">Membrane</keyword>
<accession>A0AAV2A244</accession>
<reference evidence="2 3" key="1">
    <citation type="submission" date="2024-04" db="EMBL/GenBank/DDBJ databases">
        <authorList>
            <person name="Rising A."/>
            <person name="Reimegard J."/>
            <person name="Sonavane S."/>
            <person name="Akerstrom W."/>
            <person name="Nylinder S."/>
            <person name="Hedman E."/>
            <person name="Kallberg Y."/>
        </authorList>
    </citation>
    <scope>NUCLEOTIDE SEQUENCE [LARGE SCALE GENOMIC DNA]</scope>
</reference>
<evidence type="ECO:0000256" key="1">
    <source>
        <dbReference type="SAM" id="Phobius"/>
    </source>
</evidence>
<keyword evidence="1" id="KW-0812">Transmembrane</keyword>
<evidence type="ECO:0000313" key="2">
    <source>
        <dbReference type="EMBL" id="CAL1278048.1"/>
    </source>
</evidence>
<protein>
    <submittedName>
        <fullName evidence="2">Uncharacterized protein</fullName>
    </submittedName>
</protein>